<accession>A0A6A6X3E0</accession>
<feature type="compositionally biased region" description="Polar residues" evidence="1">
    <location>
        <begin position="35"/>
        <end position="50"/>
    </location>
</feature>
<dbReference type="Proteomes" id="UP000799757">
    <property type="component" value="Unassembled WGS sequence"/>
</dbReference>
<evidence type="ECO:0000256" key="1">
    <source>
        <dbReference type="SAM" id="MobiDB-lite"/>
    </source>
</evidence>
<name>A0A6A6X3E0_9PLEO</name>
<protein>
    <recommendedName>
        <fullName evidence="4">Metallothionein</fullName>
    </recommendedName>
</protein>
<proteinExistence type="predicted"/>
<gene>
    <name evidence="2" type="ORF">K505DRAFT_327439</name>
</gene>
<organism evidence="2 3">
    <name type="scientific">Melanomma pulvis-pyrius CBS 109.77</name>
    <dbReference type="NCBI Taxonomy" id="1314802"/>
    <lineage>
        <taxon>Eukaryota</taxon>
        <taxon>Fungi</taxon>
        <taxon>Dikarya</taxon>
        <taxon>Ascomycota</taxon>
        <taxon>Pezizomycotina</taxon>
        <taxon>Dothideomycetes</taxon>
        <taxon>Pleosporomycetidae</taxon>
        <taxon>Pleosporales</taxon>
        <taxon>Melanommataceae</taxon>
        <taxon>Melanomma</taxon>
    </lineage>
</organism>
<dbReference type="EMBL" id="MU002062">
    <property type="protein sequence ID" value="KAF2790645.1"/>
    <property type="molecule type" value="Genomic_DNA"/>
</dbReference>
<sequence length="84" mass="9033">MSPCDCQTCACQGDCSGCSCGSCSVSHPISLPYFSQSRPLSPVASPNSSRNEADSLDHSTKPRNSTQPKANAKRRRKDGWVHGY</sequence>
<evidence type="ECO:0000313" key="3">
    <source>
        <dbReference type="Proteomes" id="UP000799757"/>
    </source>
</evidence>
<evidence type="ECO:0000313" key="2">
    <source>
        <dbReference type="EMBL" id="KAF2790645.1"/>
    </source>
</evidence>
<feature type="compositionally biased region" description="Basic and acidic residues" evidence="1">
    <location>
        <begin position="51"/>
        <end position="60"/>
    </location>
</feature>
<evidence type="ECO:0008006" key="4">
    <source>
        <dbReference type="Google" id="ProtNLM"/>
    </source>
</evidence>
<reference evidence="2" key="1">
    <citation type="journal article" date="2020" name="Stud. Mycol.">
        <title>101 Dothideomycetes genomes: a test case for predicting lifestyles and emergence of pathogens.</title>
        <authorList>
            <person name="Haridas S."/>
            <person name="Albert R."/>
            <person name="Binder M."/>
            <person name="Bloem J."/>
            <person name="Labutti K."/>
            <person name="Salamov A."/>
            <person name="Andreopoulos B."/>
            <person name="Baker S."/>
            <person name="Barry K."/>
            <person name="Bills G."/>
            <person name="Bluhm B."/>
            <person name="Cannon C."/>
            <person name="Castanera R."/>
            <person name="Culley D."/>
            <person name="Daum C."/>
            <person name="Ezra D."/>
            <person name="Gonzalez J."/>
            <person name="Henrissat B."/>
            <person name="Kuo A."/>
            <person name="Liang C."/>
            <person name="Lipzen A."/>
            <person name="Lutzoni F."/>
            <person name="Magnuson J."/>
            <person name="Mondo S."/>
            <person name="Nolan M."/>
            <person name="Ohm R."/>
            <person name="Pangilinan J."/>
            <person name="Park H.-J."/>
            <person name="Ramirez L."/>
            <person name="Alfaro M."/>
            <person name="Sun H."/>
            <person name="Tritt A."/>
            <person name="Yoshinaga Y."/>
            <person name="Zwiers L.-H."/>
            <person name="Turgeon B."/>
            <person name="Goodwin S."/>
            <person name="Spatafora J."/>
            <person name="Crous P."/>
            <person name="Grigoriev I."/>
        </authorList>
    </citation>
    <scope>NUCLEOTIDE SEQUENCE</scope>
    <source>
        <strain evidence="2">CBS 109.77</strain>
    </source>
</reference>
<feature type="region of interest" description="Disordered" evidence="1">
    <location>
        <begin position="35"/>
        <end position="84"/>
    </location>
</feature>
<dbReference type="AlphaFoldDB" id="A0A6A6X3E0"/>
<keyword evidence="3" id="KW-1185">Reference proteome</keyword>